<feature type="non-terminal residue" evidence="1">
    <location>
        <position position="1"/>
    </location>
</feature>
<organism evidence="1 2">
    <name type="scientific">Aphis craccivora</name>
    <name type="common">Cowpea aphid</name>
    <dbReference type="NCBI Taxonomy" id="307492"/>
    <lineage>
        <taxon>Eukaryota</taxon>
        <taxon>Metazoa</taxon>
        <taxon>Ecdysozoa</taxon>
        <taxon>Arthropoda</taxon>
        <taxon>Hexapoda</taxon>
        <taxon>Insecta</taxon>
        <taxon>Pterygota</taxon>
        <taxon>Neoptera</taxon>
        <taxon>Paraneoptera</taxon>
        <taxon>Hemiptera</taxon>
        <taxon>Sternorrhyncha</taxon>
        <taxon>Aphidomorpha</taxon>
        <taxon>Aphidoidea</taxon>
        <taxon>Aphididae</taxon>
        <taxon>Aphidini</taxon>
        <taxon>Aphis</taxon>
        <taxon>Aphis</taxon>
    </lineage>
</organism>
<evidence type="ECO:0000313" key="2">
    <source>
        <dbReference type="Proteomes" id="UP000478052"/>
    </source>
</evidence>
<reference evidence="1 2" key="1">
    <citation type="submission" date="2019-08" db="EMBL/GenBank/DDBJ databases">
        <title>Whole genome of Aphis craccivora.</title>
        <authorList>
            <person name="Voronova N.V."/>
            <person name="Shulinski R.S."/>
            <person name="Bandarenka Y.V."/>
            <person name="Zhorov D.G."/>
            <person name="Warner D."/>
        </authorList>
    </citation>
    <scope>NUCLEOTIDE SEQUENCE [LARGE SCALE GENOMIC DNA]</scope>
    <source>
        <strain evidence="1">180601</strain>
        <tissue evidence="1">Whole Body</tissue>
    </source>
</reference>
<protein>
    <submittedName>
        <fullName evidence="1">Uncharacterized protein</fullName>
    </submittedName>
</protein>
<sequence>QLPIELKSFVSWIDFKGISYRVGMVLALEVTLDSTSMIPYIIFIPLITIGFDSHFHAYQVELNNGLQLFGSYLTNLPDPTPTIIRTLDNGTLFVSLRYAL</sequence>
<keyword evidence="2" id="KW-1185">Reference proteome</keyword>
<dbReference type="AlphaFoldDB" id="A0A6G0VH23"/>
<gene>
    <name evidence="1" type="ORF">FWK35_00037840</name>
</gene>
<evidence type="ECO:0000313" key="1">
    <source>
        <dbReference type="EMBL" id="KAF0682333.1"/>
    </source>
</evidence>
<accession>A0A6G0VH23</accession>
<dbReference type="Proteomes" id="UP000478052">
    <property type="component" value="Unassembled WGS sequence"/>
</dbReference>
<dbReference type="EMBL" id="VUJU01017539">
    <property type="protein sequence ID" value="KAF0682333.1"/>
    <property type="molecule type" value="Genomic_DNA"/>
</dbReference>
<comment type="caution">
    <text evidence="1">The sequence shown here is derived from an EMBL/GenBank/DDBJ whole genome shotgun (WGS) entry which is preliminary data.</text>
</comment>
<name>A0A6G0VH23_APHCR</name>
<proteinExistence type="predicted"/>